<keyword evidence="13" id="KW-0472">Membrane</keyword>
<evidence type="ECO:0000256" key="7">
    <source>
        <dbReference type="ARBA" id="ARBA00022723"/>
    </source>
</evidence>
<keyword evidence="6 14" id="KW-0349">Heme</keyword>
<dbReference type="GO" id="GO:0004497">
    <property type="term" value="F:monooxygenase activity"/>
    <property type="evidence" value="ECO:0007669"/>
    <property type="project" value="UniProtKB-KW"/>
</dbReference>
<evidence type="ECO:0000256" key="4">
    <source>
        <dbReference type="ARBA" id="ARBA00004406"/>
    </source>
</evidence>
<evidence type="ECO:0000256" key="9">
    <source>
        <dbReference type="ARBA" id="ARBA00022848"/>
    </source>
</evidence>
<gene>
    <name evidence="16" type="ORF">HICCMSTLAB_LOCUS9361</name>
</gene>
<evidence type="ECO:0000256" key="11">
    <source>
        <dbReference type="ARBA" id="ARBA00023004"/>
    </source>
</evidence>
<evidence type="ECO:0000256" key="8">
    <source>
        <dbReference type="ARBA" id="ARBA00022824"/>
    </source>
</evidence>
<evidence type="ECO:0000313" key="17">
    <source>
        <dbReference type="Proteomes" id="UP000786811"/>
    </source>
</evidence>
<evidence type="ECO:0000256" key="10">
    <source>
        <dbReference type="ARBA" id="ARBA00023002"/>
    </source>
</evidence>
<dbReference type="GO" id="GO:0020037">
    <property type="term" value="F:heme binding"/>
    <property type="evidence" value="ECO:0007669"/>
    <property type="project" value="InterPro"/>
</dbReference>
<keyword evidence="11 14" id="KW-0408">Iron</keyword>
<keyword evidence="12 15" id="KW-0503">Monooxygenase</keyword>
<dbReference type="InterPro" id="IPR050196">
    <property type="entry name" value="Cytochrome_P450_Monoox"/>
</dbReference>
<evidence type="ECO:0000313" key="16">
    <source>
        <dbReference type="EMBL" id="CAG5100054.1"/>
    </source>
</evidence>
<evidence type="ECO:0000256" key="3">
    <source>
        <dbReference type="ARBA" id="ARBA00004174"/>
    </source>
</evidence>
<dbReference type="PANTHER" id="PTHR24291">
    <property type="entry name" value="CYTOCHROME P450 FAMILY 4"/>
    <property type="match status" value="1"/>
</dbReference>
<dbReference type="InterPro" id="IPR001128">
    <property type="entry name" value="Cyt_P450"/>
</dbReference>
<keyword evidence="8" id="KW-0256">Endoplasmic reticulum</keyword>
<proteinExistence type="inferred from homology"/>
<keyword evidence="10 15" id="KW-0560">Oxidoreductase</keyword>
<evidence type="ECO:0000256" key="15">
    <source>
        <dbReference type="RuleBase" id="RU000461"/>
    </source>
</evidence>
<dbReference type="PRINTS" id="PR00463">
    <property type="entry name" value="EP450I"/>
</dbReference>
<dbReference type="SUPFAM" id="SSF48264">
    <property type="entry name" value="Cytochrome P450"/>
    <property type="match status" value="1"/>
</dbReference>
<dbReference type="GO" id="GO:0016705">
    <property type="term" value="F:oxidoreductase activity, acting on paired donors, with incorporation or reduction of molecular oxygen"/>
    <property type="evidence" value="ECO:0007669"/>
    <property type="project" value="InterPro"/>
</dbReference>
<protein>
    <submittedName>
        <fullName evidence="16">CYP4FP3</fullName>
    </submittedName>
</protein>
<name>A0A8J2MTD6_COTCN</name>
<evidence type="ECO:0000256" key="12">
    <source>
        <dbReference type="ARBA" id="ARBA00023033"/>
    </source>
</evidence>
<dbReference type="EMBL" id="CAJNRD030001122">
    <property type="protein sequence ID" value="CAG5100054.1"/>
    <property type="molecule type" value="Genomic_DNA"/>
</dbReference>
<evidence type="ECO:0000256" key="13">
    <source>
        <dbReference type="ARBA" id="ARBA00023136"/>
    </source>
</evidence>
<reference evidence="16" key="1">
    <citation type="submission" date="2021-04" db="EMBL/GenBank/DDBJ databases">
        <authorList>
            <person name="Chebbi M.A.C M."/>
        </authorList>
    </citation>
    <scope>NUCLEOTIDE SEQUENCE</scope>
</reference>
<keyword evidence="7 14" id="KW-0479">Metal-binding</keyword>
<keyword evidence="9" id="KW-0492">Microsome</keyword>
<feature type="binding site" description="axial binding residue" evidence="14">
    <location>
        <position position="450"/>
    </location>
    <ligand>
        <name>heme</name>
        <dbReference type="ChEBI" id="CHEBI:30413"/>
    </ligand>
    <ligandPart>
        <name>Fe</name>
        <dbReference type="ChEBI" id="CHEBI:18248"/>
    </ligandPart>
</feature>
<dbReference type="AlphaFoldDB" id="A0A8J2MTD6"/>
<evidence type="ECO:0000256" key="1">
    <source>
        <dbReference type="ARBA" id="ARBA00001971"/>
    </source>
</evidence>
<dbReference type="PANTHER" id="PTHR24291:SF189">
    <property type="entry name" value="CYTOCHROME P450 4C3-RELATED"/>
    <property type="match status" value="1"/>
</dbReference>
<dbReference type="PROSITE" id="PS00086">
    <property type="entry name" value="CYTOCHROME_P450"/>
    <property type="match status" value="1"/>
</dbReference>
<dbReference type="PRINTS" id="PR00385">
    <property type="entry name" value="P450"/>
</dbReference>
<comment type="function">
    <text evidence="2">May be involved in the metabolism of insect hormones and in the breakdown of synthetic insecticides.</text>
</comment>
<dbReference type="Gene3D" id="1.10.630.10">
    <property type="entry name" value="Cytochrome P450"/>
    <property type="match status" value="1"/>
</dbReference>
<dbReference type="InterPro" id="IPR036396">
    <property type="entry name" value="Cyt_P450_sf"/>
</dbReference>
<keyword evidence="17" id="KW-1185">Reference proteome</keyword>
<sequence length="511" mass="59462">MDLSTILMTVLMTAFIKLIIYHYRRLDLYRAGSKIPGLEPVLPIIGNAHLLFGETKNVFRKIIILLEKFKVSPVRAWLGHKLCIILFDPEQMKIVLHSPKTIERDELLRFFLPWLGTGLIAAPANKWKVHRKLIMPTFNRRVLEKFIDTINKQCEILVKIMEPEIDKDEFDIFNYISLCTIDIVCETVMGVPSNEQIKKNSAYPAAFEKIMKILYQRMIEVWLHPSVIFNATKLAKDQKECIKSLHKHTNDIIEKKLEQYSKKMNGNAVTQIGFQREAFLDSFTELLFEGTKITIEEFREEVENIMFAGYDTTTTVNSFVILMLAIFPKIQEKCYEELVEIFGDKINGERQIENEDLDRMKYLGRVIKETMRLFPITPLLIRQVNGDLDIGGGYTLPKGSTVFLAIWKLHRSAYIWDDPLCFNPDRFLPEQVAKRHPYAYMPFSAGPRNCIGLKYAMMSMKILLATLLRNYIFMKDKHVNIGDIEIKAEVFLKTIDPITIKMKRRTNTFEL</sequence>
<evidence type="ECO:0000256" key="2">
    <source>
        <dbReference type="ARBA" id="ARBA00003690"/>
    </source>
</evidence>
<comment type="similarity">
    <text evidence="5 15">Belongs to the cytochrome P450 family.</text>
</comment>
<comment type="cofactor">
    <cofactor evidence="1 14">
        <name>heme</name>
        <dbReference type="ChEBI" id="CHEBI:30413"/>
    </cofactor>
</comment>
<dbReference type="Pfam" id="PF00067">
    <property type="entry name" value="p450"/>
    <property type="match status" value="1"/>
</dbReference>
<dbReference type="GO" id="GO:0005789">
    <property type="term" value="C:endoplasmic reticulum membrane"/>
    <property type="evidence" value="ECO:0007669"/>
    <property type="project" value="UniProtKB-SubCell"/>
</dbReference>
<evidence type="ECO:0000256" key="14">
    <source>
        <dbReference type="PIRSR" id="PIRSR602401-1"/>
    </source>
</evidence>
<dbReference type="CDD" id="cd20628">
    <property type="entry name" value="CYP4"/>
    <property type="match status" value="1"/>
</dbReference>
<comment type="subcellular location">
    <subcellularLocation>
        <location evidence="4">Endoplasmic reticulum membrane</location>
        <topology evidence="4">Peripheral membrane protein</topology>
    </subcellularLocation>
    <subcellularLocation>
        <location evidence="3">Microsome membrane</location>
        <topology evidence="3">Peripheral membrane protein</topology>
    </subcellularLocation>
</comment>
<dbReference type="InterPro" id="IPR002401">
    <property type="entry name" value="Cyt_P450_E_grp-I"/>
</dbReference>
<dbReference type="OrthoDB" id="1470350at2759"/>
<dbReference type="Proteomes" id="UP000786811">
    <property type="component" value="Unassembled WGS sequence"/>
</dbReference>
<evidence type="ECO:0000256" key="5">
    <source>
        <dbReference type="ARBA" id="ARBA00010617"/>
    </source>
</evidence>
<accession>A0A8J2MTD6</accession>
<organism evidence="16 17">
    <name type="scientific">Cotesia congregata</name>
    <name type="common">Parasitoid wasp</name>
    <name type="synonym">Apanteles congregatus</name>
    <dbReference type="NCBI Taxonomy" id="51543"/>
    <lineage>
        <taxon>Eukaryota</taxon>
        <taxon>Metazoa</taxon>
        <taxon>Ecdysozoa</taxon>
        <taxon>Arthropoda</taxon>
        <taxon>Hexapoda</taxon>
        <taxon>Insecta</taxon>
        <taxon>Pterygota</taxon>
        <taxon>Neoptera</taxon>
        <taxon>Endopterygota</taxon>
        <taxon>Hymenoptera</taxon>
        <taxon>Apocrita</taxon>
        <taxon>Ichneumonoidea</taxon>
        <taxon>Braconidae</taxon>
        <taxon>Microgastrinae</taxon>
        <taxon>Cotesia</taxon>
    </lineage>
</organism>
<evidence type="ECO:0000256" key="6">
    <source>
        <dbReference type="ARBA" id="ARBA00022617"/>
    </source>
</evidence>
<comment type="caution">
    <text evidence="16">The sequence shown here is derived from an EMBL/GenBank/DDBJ whole genome shotgun (WGS) entry which is preliminary data.</text>
</comment>
<dbReference type="GO" id="GO:0005506">
    <property type="term" value="F:iron ion binding"/>
    <property type="evidence" value="ECO:0007669"/>
    <property type="project" value="InterPro"/>
</dbReference>
<dbReference type="InterPro" id="IPR017972">
    <property type="entry name" value="Cyt_P450_CS"/>
</dbReference>